<dbReference type="EMBL" id="LGUA01001332">
    <property type="protein sequence ID" value="OAX78757.1"/>
    <property type="molecule type" value="Genomic_DNA"/>
</dbReference>
<evidence type="ECO:0000313" key="2">
    <source>
        <dbReference type="Proteomes" id="UP000091918"/>
    </source>
</evidence>
<protein>
    <submittedName>
        <fullName evidence="1">Uncharacterized protein</fullName>
    </submittedName>
</protein>
<accession>A0A1B7NQ57</accession>
<sequence>MAKILSIIWQTVSAYQLKHSPIHHLRPDRTTYKRDIWLSASLQRIVEIEKWLDEWSLIEEDIGDANFAGSFNFKSDFINANLPFNPRYAHVLGLMDGRVGVKRGFR</sequence>
<proteinExistence type="predicted"/>
<gene>
    <name evidence="1" type="ORF">ACJ72_06934</name>
</gene>
<name>A0A1B7NQ57_9EURO</name>
<keyword evidence="2" id="KW-1185">Reference proteome</keyword>
<organism evidence="1 2">
    <name type="scientific">Emergomyces africanus</name>
    <dbReference type="NCBI Taxonomy" id="1955775"/>
    <lineage>
        <taxon>Eukaryota</taxon>
        <taxon>Fungi</taxon>
        <taxon>Dikarya</taxon>
        <taxon>Ascomycota</taxon>
        <taxon>Pezizomycotina</taxon>
        <taxon>Eurotiomycetes</taxon>
        <taxon>Eurotiomycetidae</taxon>
        <taxon>Onygenales</taxon>
        <taxon>Ajellomycetaceae</taxon>
        <taxon>Emergomyces</taxon>
    </lineage>
</organism>
<comment type="caution">
    <text evidence="1">The sequence shown here is derived from an EMBL/GenBank/DDBJ whole genome shotgun (WGS) entry which is preliminary data.</text>
</comment>
<dbReference type="OrthoDB" id="4187030at2759"/>
<reference evidence="1 2" key="1">
    <citation type="submission" date="2015-07" db="EMBL/GenBank/DDBJ databases">
        <title>Emmonsia species relationships and genome sequence.</title>
        <authorList>
            <person name="Cuomo C.A."/>
            <person name="Schwartz I.S."/>
            <person name="Kenyon C."/>
            <person name="de Hoog G.S."/>
            <person name="Govender N.P."/>
            <person name="Botha A."/>
            <person name="Moreno L."/>
            <person name="de Vries M."/>
            <person name="Munoz J.F."/>
            <person name="Stielow J.B."/>
        </authorList>
    </citation>
    <scope>NUCLEOTIDE SEQUENCE [LARGE SCALE GENOMIC DNA]</scope>
    <source>
        <strain evidence="1 2">CBS 136260</strain>
    </source>
</reference>
<evidence type="ECO:0000313" key="1">
    <source>
        <dbReference type="EMBL" id="OAX78757.1"/>
    </source>
</evidence>
<dbReference type="Proteomes" id="UP000091918">
    <property type="component" value="Unassembled WGS sequence"/>
</dbReference>
<dbReference type="AlphaFoldDB" id="A0A1B7NQ57"/>